<dbReference type="InParanoid" id="E5R5E5"/>
<evidence type="ECO:0000256" key="1">
    <source>
        <dbReference type="SAM" id="MobiDB-lite"/>
    </source>
</evidence>
<feature type="compositionally biased region" description="Basic residues" evidence="1">
    <location>
        <begin position="16"/>
        <end position="31"/>
    </location>
</feature>
<proteinExistence type="predicted"/>
<dbReference type="Proteomes" id="UP000002668">
    <property type="component" value="Genome"/>
</dbReference>
<sequence>MAPPCNILPPPLLSARKSKKTAPYHLHRTPPHHPPTTYANPQPAKHNLPCEEK</sequence>
<dbReference type="AlphaFoldDB" id="E5R5E5"/>
<keyword evidence="3" id="KW-1185">Reference proteome</keyword>
<reference evidence="3" key="1">
    <citation type="journal article" date="2011" name="Nat. Commun.">
        <title>Effector diversification within compartments of the Leptosphaeria maculans genome affected by Repeat-Induced Point mutations.</title>
        <authorList>
            <person name="Rouxel T."/>
            <person name="Grandaubert J."/>
            <person name="Hane J.K."/>
            <person name="Hoede C."/>
            <person name="van de Wouw A.P."/>
            <person name="Couloux A."/>
            <person name="Dominguez V."/>
            <person name="Anthouard V."/>
            <person name="Bally P."/>
            <person name="Bourras S."/>
            <person name="Cozijnsen A.J."/>
            <person name="Ciuffetti L.M."/>
            <person name="Degrave A."/>
            <person name="Dilmaghani A."/>
            <person name="Duret L."/>
            <person name="Fudal I."/>
            <person name="Goodwin S.B."/>
            <person name="Gout L."/>
            <person name="Glaser N."/>
            <person name="Linglin J."/>
            <person name="Kema G.H.J."/>
            <person name="Lapalu N."/>
            <person name="Lawrence C.B."/>
            <person name="May K."/>
            <person name="Meyer M."/>
            <person name="Ollivier B."/>
            <person name="Poulain J."/>
            <person name="Schoch C.L."/>
            <person name="Simon A."/>
            <person name="Spatafora J.W."/>
            <person name="Stachowiak A."/>
            <person name="Turgeon B.G."/>
            <person name="Tyler B.M."/>
            <person name="Vincent D."/>
            <person name="Weissenbach J."/>
            <person name="Amselem J."/>
            <person name="Quesneville H."/>
            <person name="Oliver R.P."/>
            <person name="Wincker P."/>
            <person name="Balesdent M.-H."/>
            <person name="Howlett B.J."/>
        </authorList>
    </citation>
    <scope>NUCLEOTIDE SEQUENCE [LARGE SCALE GENOMIC DNA]</scope>
    <source>
        <strain evidence="3">JN3 / isolate v23.1.3 / race Av1-4-5-6-7-8</strain>
    </source>
</reference>
<protein>
    <submittedName>
        <fullName evidence="2">Predicted protein</fullName>
    </submittedName>
</protein>
<name>E5R5E5_LEPMJ</name>
<evidence type="ECO:0000313" key="2">
    <source>
        <dbReference type="EMBL" id="CBX92115.1"/>
    </source>
</evidence>
<accession>E5R5E5</accession>
<organism evidence="3">
    <name type="scientific">Leptosphaeria maculans (strain JN3 / isolate v23.1.3 / race Av1-4-5-6-7-8)</name>
    <name type="common">Blackleg fungus</name>
    <name type="synonym">Phoma lingam</name>
    <dbReference type="NCBI Taxonomy" id="985895"/>
    <lineage>
        <taxon>Eukaryota</taxon>
        <taxon>Fungi</taxon>
        <taxon>Dikarya</taxon>
        <taxon>Ascomycota</taxon>
        <taxon>Pezizomycotina</taxon>
        <taxon>Dothideomycetes</taxon>
        <taxon>Pleosporomycetidae</taxon>
        <taxon>Pleosporales</taxon>
        <taxon>Pleosporineae</taxon>
        <taxon>Leptosphaeriaceae</taxon>
        <taxon>Plenodomus</taxon>
        <taxon>Plenodomus lingam/Leptosphaeria maculans species complex</taxon>
    </lineage>
</organism>
<feature type="region of interest" description="Disordered" evidence="1">
    <location>
        <begin position="1"/>
        <end position="53"/>
    </location>
</feature>
<dbReference type="EMBL" id="FP929083">
    <property type="protein sequence ID" value="CBX92115.1"/>
    <property type="molecule type" value="Genomic_DNA"/>
</dbReference>
<dbReference type="HOGENOM" id="CLU_3069123_0_0_1"/>
<gene>
    <name evidence="2" type="ORF">LEMA_uP048210.1</name>
</gene>
<feature type="compositionally biased region" description="Pro residues" evidence="1">
    <location>
        <begin position="1"/>
        <end position="12"/>
    </location>
</feature>
<dbReference type="VEuPathDB" id="FungiDB:LEMA_uP048210.1"/>
<evidence type="ECO:0000313" key="3">
    <source>
        <dbReference type="Proteomes" id="UP000002668"/>
    </source>
</evidence>